<evidence type="ECO:0000313" key="2">
    <source>
        <dbReference type="EMBL" id="MQL72612.1"/>
    </source>
</evidence>
<accession>A0A843TJL8</accession>
<comment type="caution">
    <text evidence="2">The sequence shown here is derived from an EMBL/GenBank/DDBJ whole genome shotgun (WGS) entry which is preliminary data.</text>
</comment>
<dbReference type="Proteomes" id="UP000652761">
    <property type="component" value="Unassembled WGS sequence"/>
</dbReference>
<gene>
    <name evidence="2" type="ORF">Taro_004959</name>
</gene>
<evidence type="ECO:0000313" key="3">
    <source>
        <dbReference type="Proteomes" id="UP000652761"/>
    </source>
</evidence>
<organism evidence="2 3">
    <name type="scientific">Colocasia esculenta</name>
    <name type="common">Wild taro</name>
    <name type="synonym">Arum esculentum</name>
    <dbReference type="NCBI Taxonomy" id="4460"/>
    <lineage>
        <taxon>Eukaryota</taxon>
        <taxon>Viridiplantae</taxon>
        <taxon>Streptophyta</taxon>
        <taxon>Embryophyta</taxon>
        <taxon>Tracheophyta</taxon>
        <taxon>Spermatophyta</taxon>
        <taxon>Magnoliopsida</taxon>
        <taxon>Liliopsida</taxon>
        <taxon>Araceae</taxon>
        <taxon>Aroideae</taxon>
        <taxon>Colocasieae</taxon>
        <taxon>Colocasia</taxon>
    </lineage>
</organism>
<evidence type="ECO:0000256" key="1">
    <source>
        <dbReference type="SAM" id="MobiDB-lite"/>
    </source>
</evidence>
<proteinExistence type="predicted"/>
<keyword evidence="3" id="KW-1185">Reference proteome</keyword>
<sequence length="119" mass="13040">MEVPSVGRGDSPNRWKSHRLGGVFPPTDEGTIRCRGFSPLTDGRAHPIPTHVRGQTPIKAHVHPPFRGALLASPLQKEKRVFSPPKIQKKKEAFSPKLSLLVLQVSPLGVKVSVLPRFG</sequence>
<dbReference type="AlphaFoldDB" id="A0A843TJL8"/>
<dbReference type="EMBL" id="NMUH01000137">
    <property type="protein sequence ID" value="MQL72612.1"/>
    <property type="molecule type" value="Genomic_DNA"/>
</dbReference>
<feature type="region of interest" description="Disordered" evidence="1">
    <location>
        <begin position="1"/>
        <end position="32"/>
    </location>
</feature>
<name>A0A843TJL8_COLES</name>
<reference evidence="2" key="1">
    <citation type="submission" date="2017-07" db="EMBL/GenBank/DDBJ databases">
        <title>Taro Niue Genome Assembly and Annotation.</title>
        <authorList>
            <person name="Atibalentja N."/>
            <person name="Keating K."/>
            <person name="Fields C.J."/>
        </authorList>
    </citation>
    <scope>NUCLEOTIDE SEQUENCE</scope>
    <source>
        <strain evidence="2">Niue_2</strain>
        <tissue evidence="2">Leaf</tissue>
    </source>
</reference>
<protein>
    <submittedName>
        <fullName evidence="2">Uncharacterized protein</fullName>
    </submittedName>
</protein>